<proteinExistence type="predicted"/>
<dbReference type="InterPro" id="IPR038441">
    <property type="entry name" value="THAP_Znf_sf"/>
</dbReference>
<dbReference type="PANTHER" id="PTHR46600:SF11">
    <property type="entry name" value="THAP DOMAIN-CONTAINING PROTEIN 10"/>
    <property type="match status" value="1"/>
</dbReference>
<dbReference type="SMART" id="SM00692">
    <property type="entry name" value="DM3"/>
    <property type="match status" value="1"/>
</dbReference>
<dbReference type="InterPro" id="IPR026516">
    <property type="entry name" value="THAP1/10"/>
</dbReference>
<keyword evidence="1" id="KW-0479">Metal-binding</keyword>
<dbReference type="PROSITE" id="PS50950">
    <property type="entry name" value="ZF_THAP"/>
    <property type="match status" value="1"/>
</dbReference>
<evidence type="ECO:0000256" key="5">
    <source>
        <dbReference type="PROSITE-ProRule" id="PRU00309"/>
    </source>
</evidence>
<keyword evidence="3" id="KW-0862">Zinc</keyword>
<accession>A0ABD1FAP0</accession>
<keyword evidence="8" id="KW-1185">Reference proteome</keyword>
<protein>
    <recommendedName>
        <fullName evidence="6">THAP-type domain-containing protein</fullName>
    </recommendedName>
</protein>
<dbReference type="SUPFAM" id="SSF57716">
    <property type="entry name" value="Glucocorticoid receptor-like (DNA-binding domain)"/>
    <property type="match status" value="1"/>
</dbReference>
<evidence type="ECO:0000313" key="7">
    <source>
        <dbReference type="EMBL" id="KAL1516345.1"/>
    </source>
</evidence>
<gene>
    <name evidence="7" type="ORF">ABEB36_000264</name>
</gene>
<comment type="caution">
    <text evidence="7">The sequence shown here is derived from an EMBL/GenBank/DDBJ whole genome shotgun (WGS) entry which is preliminary data.</text>
</comment>
<dbReference type="Gene3D" id="6.20.210.20">
    <property type="entry name" value="THAP domain"/>
    <property type="match status" value="1"/>
</dbReference>
<sequence length="97" mass="11644">MVVHCNLQNCESNSKYHRNLSFFRVPTDLETRQKWADFAGWKKISNYFTLCENHFDRHDILKKYPRALLRKRAIPRIKRAIEISGILHCIIYFLSFA</sequence>
<evidence type="ECO:0000259" key="6">
    <source>
        <dbReference type="PROSITE" id="PS50950"/>
    </source>
</evidence>
<dbReference type="Proteomes" id="UP001566132">
    <property type="component" value="Unassembled WGS sequence"/>
</dbReference>
<dbReference type="AlphaFoldDB" id="A0ABD1FAP0"/>
<feature type="domain" description="THAP-type" evidence="6">
    <location>
        <begin position="1"/>
        <end position="78"/>
    </location>
</feature>
<evidence type="ECO:0000313" key="8">
    <source>
        <dbReference type="Proteomes" id="UP001566132"/>
    </source>
</evidence>
<organism evidence="7 8">
    <name type="scientific">Hypothenemus hampei</name>
    <name type="common">Coffee berry borer</name>
    <dbReference type="NCBI Taxonomy" id="57062"/>
    <lineage>
        <taxon>Eukaryota</taxon>
        <taxon>Metazoa</taxon>
        <taxon>Ecdysozoa</taxon>
        <taxon>Arthropoda</taxon>
        <taxon>Hexapoda</taxon>
        <taxon>Insecta</taxon>
        <taxon>Pterygota</taxon>
        <taxon>Neoptera</taxon>
        <taxon>Endopterygota</taxon>
        <taxon>Coleoptera</taxon>
        <taxon>Polyphaga</taxon>
        <taxon>Cucujiformia</taxon>
        <taxon>Curculionidae</taxon>
        <taxon>Scolytinae</taxon>
        <taxon>Hypothenemus</taxon>
    </lineage>
</organism>
<evidence type="ECO:0000256" key="2">
    <source>
        <dbReference type="ARBA" id="ARBA00022771"/>
    </source>
</evidence>
<dbReference type="PANTHER" id="PTHR46600">
    <property type="entry name" value="THAP DOMAIN-CONTAINING"/>
    <property type="match status" value="1"/>
</dbReference>
<keyword evidence="2 5" id="KW-0863">Zinc-finger</keyword>
<dbReference type="EMBL" id="JBDJPC010000001">
    <property type="protein sequence ID" value="KAL1516345.1"/>
    <property type="molecule type" value="Genomic_DNA"/>
</dbReference>
<dbReference type="Pfam" id="PF05485">
    <property type="entry name" value="THAP"/>
    <property type="match status" value="1"/>
</dbReference>
<dbReference type="SMART" id="SM00980">
    <property type="entry name" value="THAP"/>
    <property type="match status" value="1"/>
</dbReference>
<reference evidence="7 8" key="1">
    <citation type="submission" date="2024-05" db="EMBL/GenBank/DDBJ databases">
        <title>Genetic variation in Jamaican populations of the coffee berry borer (Hypothenemus hampei).</title>
        <authorList>
            <person name="Errbii M."/>
            <person name="Myrie A."/>
        </authorList>
    </citation>
    <scope>NUCLEOTIDE SEQUENCE [LARGE SCALE GENOMIC DNA]</scope>
    <source>
        <strain evidence="7">JA-Hopewell-2020-01-JO</strain>
        <tissue evidence="7">Whole body</tissue>
    </source>
</reference>
<keyword evidence="4 5" id="KW-0238">DNA-binding</keyword>
<dbReference type="GO" id="GO:0008270">
    <property type="term" value="F:zinc ion binding"/>
    <property type="evidence" value="ECO:0007669"/>
    <property type="project" value="UniProtKB-KW"/>
</dbReference>
<evidence type="ECO:0000256" key="1">
    <source>
        <dbReference type="ARBA" id="ARBA00022723"/>
    </source>
</evidence>
<dbReference type="InterPro" id="IPR006612">
    <property type="entry name" value="THAP_Znf"/>
</dbReference>
<evidence type="ECO:0000256" key="3">
    <source>
        <dbReference type="ARBA" id="ARBA00022833"/>
    </source>
</evidence>
<dbReference type="GO" id="GO:0003677">
    <property type="term" value="F:DNA binding"/>
    <property type="evidence" value="ECO:0007669"/>
    <property type="project" value="UniProtKB-UniRule"/>
</dbReference>
<evidence type="ECO:0000256" key="4">
    <source>
        <dbReference type="ARBA" id="ARBA00023125"/>
    </source>
</evidence>
<name>A0ABD1FAP0_HYPHA</name>